<proteinExistence type="predicted"/>
<sequence>MVFDELFLDREERDRINIYSTLWEAPGHRLDIAATAITRGESYRQLRRRMEKIAADLVTMQPDAAPLLRRGDGNMIAPPSISLDRYRIFLYRRSLPGQLLIQTLKRPQLTLQMLLDETGFSRSRLFPPNLGFAPLFAEAGVTISLNPLALMGPEARV</sequence>
<reference evidence="1 2" key="1">
    <citation type="journal article" date="2013" name="PLoS ONE">
        <title>Lactobacillus paracasei comparative genomics: towards species pan-genome definition and exploitation of diversity.</title>
        <authorList>
            <person name="Smokvina T."/>
            <person name="Wels M."/>
            <person name="Polka J."/>
            <person name="Chervaux C."/>
            <person name="Brisse S."/>
            <person name="Boekhorst J."/>
            <person name="van Hylckama Vlieg J.E."/>
            <person name="Siezen R.J."/>
        </authorList>
    </citation>
    <scope>NUCLEOTIDE SEQUENCE [LARGE SCALE GENOMIC DNA]</scope>
    <source>
        <strain evidence="1 2">Lpp71</strain>
    </source>
</reference>
<protein>
    <submittedName>
        <fullName evidence="1">Uncharacterized protein</fullName>
    </submittedName>
</protein>
<dbReference type="AlphaFoldDB" id="A0A8E0IPT8"/>
<evidence type="ECO:0000313" key="1">
    <source>
        <dbReference type="EMBL" id="EPC71512.1"/>
    </source>
</evidence>
<accession>A0A8E0IPT8</accession>
<evidence type="ECO:0000313" key="2">
    <source>
        <dbReference type="Proteomes" id="UP000014252"/>
    </source>
</evidence>
<name>A0A8E0IPT8_LACPA</name>
<gene>
    <name evidence="1" type="ORF">Lpp71_13160</name>
</gene>
<organism evidence="1 2">
    <name type="scientific">Lacticaseibacillus paracasei subsp. paracasei Lpp71</name>
    <dbReference type="NCBI Taxonomy" id="1256207"/>
    <lineage>
        <taxon>Bacteria</taxon>
        <taxon>Bacillati</taxon>
        <taxon>Bacillota</taxon>
        <taxon>Bacilli</taxon>
        <taxon>Lactobacillales</taxon>
        <taxon>Lactobacillaceae</taxon>
        <taxon>Lacticaseibacillus</taxon>
    </lineage>
</organism>
<comment type="caution">
    <text evidence="1">The sequence shown here is derived from an EMBL/GenBank/DDBJ whole genome shotgun (WGS) entry which is preliminary data.</text>
</comment>
<dbReference type="Proteomes" id="UP000014252">
    <property type="component" value="Unassembled WGS sequence"/>
</dbReference>
<feature type="non-terminal residue" evidence="1">
    <location>
        <position position="157"/>
    </location>
</feature>
<dbReference type="EMBL" id="ANKD01000648">
    <property type="protein sequence ID" value="EPC71512.1"/>
    <property type="molecule type" value="Genomic_DNA"/>
</dbReference>